<dbReference type="Pfam" id="PF01019">
    <property type="entry name" value="G_glu_transpept"/>
    <property type="match status" value="1"/>
</dbReference>
<keyword evidence="13" id="KW-0732">Signal</keyword>
<sequence length="602" mass="63316">MRRPVVRSLAVLAVGAAVVSVAAAAPPGALDRPAPHTAKVPEAVGHGGAVSSVDPDASAVGIEVLRKGGNAVDAAVATAAALGVTEPYSAGIGGGGYFVYYDARSRTVHTIDGRETAPLTADSGLFLENGEPIPFAEAVSSGLSVGTPGTPATWQRVLDAWGSRSLGSVLEPAERLARDGFTVDDTFRAQTAANETRFRYFPDTAELFLPGGELPVVGSTFKNPDLARTYAELRRKGVDALYRGDLARDIVNTVNKPPVDPDSGWNARPGDLSTHDLAAYRTKSQPPTKTSYRGLDVYSMAPSSSGGTTVGEALNILERTDLSDASDVRYLHRFIEASRIAFADRGRWVGDPAFEDVPTKELLSQRFADARECLIKDDAVLTSPLAPGDPRDPEPCASGGTAAPTTYEGESTTHLTTADRWGNVVAYTLTIEQTGGSGITVPGRGFLLNNELTDFSFAPANPAVHDPNLPGPGKRPRSSMSPTIVLDRHDQPVVALGSPGGSTIITTVLQTLTGFLDRGLPLVDAIAAPRASQRNTAQTELEPGLYDSELRRSLEAIGHSFRQNPEIGATTAVQKLSGGKWLAAAEKVRRGGGSAMVVHPAR</sequence>
<dbReference type="InterPro" id="IPR043138">
    <property type="entry name" value="GGT_lsub"/>
</dbReference>
<comment type="similarity">
    <text evidence="3 11">Belongs to the gamma-glutamyltransferase family.</text>
</comment>
<keyword evidence="11" id="KW-0317">Glutathione biosynthesis</keyword>
<keyword evidence="5 11" id="KW-0378">Hydrolase</keyword>
<feature type="region of interest" description="Disordered" evidence="12">
    <location>
        <begin position="382"/>
        <end position="411"/>
    </location>
</feature>
<dbReference type="InterPro" id="IPR029055">
    <property type="entry name" value="Ntn_hydrolases_N"/>
</dbReference>
<dbReference type="InterPro" id="IPR000101">
    <property type="entry name" value="GGT_peptidase"/>
</dbReference>
<evidence type="ECO:0000256" key="8">
    <source>
        <dbReference type="ARBA" id="ARBA00047417"/>
    </source>
</evidence>
<organism evidence="14 15">
    <name type="scientific">Streptomyces calvus</name>
    <dbReference type="NCBI Taxonomy" id="67282"/>
    <lineage>
        <taxon>Bacteria</taxon>
        <taxon>Bacillati</taxon>
        <taxon>Actinomycetota</taxon>
        <taxon>Actinomycetes</taxon>
        <taxon>Kitasatosporales</taxon>
        <taxon>Streptomycetaceae</taxon>
        <taxon>Streptomyces</taxon>
    </lineage>
</organism>
<comment type="catalytic activity">
    <reaction evidence="1 11">
        <text>an S-substituted glutathione + H2O = an S-substituted L-cysteinylglycine + L-glutamate</text>
        <dbReference type="Rhea" id="RHEA:59468"/>
        <dbReference type="ChEBI" id="CHEBI:15377"/>
        <dbReference type="ChEBI" id="CHEBI:29985"/>
        <dbReference type="ChEBI" id="CHEBI:90779"/>
        <dbReference type="ChEBI" id="CHEBI:143103"/>
        <dbReference type="EC" id="3.4.19.13"/>
    </reaction>
</comment>
<dbReference type="PANTHER" id="PTHR43199:SF1">
    <property type="entry name" value="GLUTATHIONE HYDROLASE PROENZYME"/>
    <property type="match status" value="1"/>
</dbReference>
<dbReference type="Gene3D" id="1.10.246.130">
    <property type="match status" value="1"/>
</dbReference>
<comment type="PTM">
    <text evidence="11">Cleaved by autocatalysis into a large and a small subunit.</text>
</comment>
<evidence type="ECO:0000256" key="1">
    <source>
        <dbReference type="ARBA" id="ARBA00001049"/>
    </source>
</evidence>
<dbReference type="GO" id="GO:0036374">
    <property type="term" value="F:glutathione hydrolase activity"/>
    <property type="evidence" value="ECO:0007669"/>
    <property type="project" value="UniProtKB-UniRule"/>
</dbReference>
<feature type="compositionally biased region" description="Polar residues" evidence="12">
    <location>
        <begin position="282"/>
        <end position="291"/>
    </location>
</feature>
<evidence type="ECO:0000256" key="3">
    <source>
        <dbReference type="ARBA" id="ARBA00009381"/>
    </source>
</evidence>
<comment type="catalytic activity">
    <reaction evidence="8 11">
        <text>an N-terminal (5-L-glutamyl)-[peptide] + an alpha-amino acid = 5-L-glutamyl amino acid + an N-terminal L-alpha-aminoacyl-[peptide]</text>
        <dbReference type="Rhea" id="RHEA:23904"/>
        <dbReference type="Rhea" id="RHEA-COMP:9780"/>
        <dbReference type="Rhea" id="RHEA-COMP:9795"/>
        <dbReference type="ChEBI" id="CHEBI:77644"/>
        <dbReference type="ChEBI" id="CHEBI:78597"/>
        <dbReference type="ChEBI" id="CHEBI:78599"/>
        <dbReference type="ChEBI" id="CHEBI:78608"/>
        <dbReference type="EC" id="2.3.2.2"/>
    </reaction>
</comment>
<comment type="caution">
    <text evidence="14">The sequence shown here is derived from an EMBL/GenBank/DDBJ whole genome shotgun (WGS) entry which is preliminary data.</text>
</comment>
<evidence type="ECO:0000256" key="7">
    <source>
        <dbReference type="ARBA" id="ARBA00023315"/>
    </source>
</evidence>
<dbReference type="GO" id="GO:0006751">
    <property type="term" value="P:glutathione catabolic process"/>
    <property type="evidence" value="ECO:0007669"/>
    <property type="project" value="UniProtKB-UniRule"/>
</dbReference>
<keyword evidence="6 11" id="KW-0865">Zymogen</keyword>
<feature type="chain" id="PRO_5041297652" description="Glutathione hydrolase proenzyme" evidence="13">
    <location>
        <begin position="25"/>
        <end position="602"/>
    </location>
</feature>
<feature type="binding site" evidence="10">
    <location>
        <position position="114"/>
    </location>
    <ligand>
        <name>L-glutamate</name>
        <dbReference type="ChEBI" id="CHEBI:29985"/>
    </ligand>
</feature>
<gene>
    <name evidence="14" type="ORF">FHS33_000601</name>
</gene>
<accession>A0AA40VDU3</accession>
<dbReference type="SUPFAM" id="SSF56235">
    <property type="entry name" value="N-terminal nucleophile aminohydrolases (Ntn hydrolases)"/>
    <property type="match status" value="1"/>
</dbReference>
<name>A0AA40VDU3_9ACTN</name>
<evidence type="ECO:0000256" key="11">
    <source>
        <dbReference type="RuleBase" id="RU368036"/>
    </source>
</evidence>
<dbReference type="NCBIfam" id="TIGR00066">
    <property type="entry name" value="g_glut_trans"/>
    <property type="match status" value="1"/>
</dbReference>
<feature type="active site" description="Nucleophile" evidence="9">
    <location>
        <position position="412"/>
    </location>
</feature>
<dbReference type="EMBL" id="JACJIE010000001">
    <property type="protein sequence ID" value="MBA8942212.1"/>
    <property type="molecule type" value="Genomic_DNA"/>
</dbReference>
<feature type="binding site" evidence="10">
    <location>
        <begin position="478"/>
        <end position="479"/>
    </location>
    <ligand>
        <name>L-glutamate</name>
        <dbReference type="ChEBI" id="CHEBI:29985"/>
    </ligand>
</feature>
<evidence type="ECO:0000256" key="10">
    <source>
        <dbReference type="PIRSR" id="PIRSR600101-2"/>
    </source>
</evidence>
<evidence type="ECO:0000256" key="4">
    <source>
        <dbReference type="ARBA" id="ARBA00022679"/>
    </source>
</evidence>
<evidence type="ECO:0000256" key="9">
    <source>
        <dbReference type="PIRSR" id="PIRSR600101-1"/>
    </source>
</evidence>
<evidence type="ECO:0000256" key="12">
    <source>
        <dbReference type="SAM" id="MobiDB-lite"/>
    </source>
</evidence>
<evidence type="ECO:0000256" key="6">
    <source>
        <dbReference type="ARBA" id="ARBA00023145"/>
    </source>
</evidence>
<proteinExistence type="inferred from homology"/>
<comment type="pathway">
    <text evidence="11">Sulfur metabolism; glutathione metabolism.</text>
</comment>
<feature type="region of interest" description="Disordered" evidence="12">
    <location>
        <begin position="276"/>
        <end position="295"/>
    </location>
</feature>
<feature type="binding site" evidence="10">
    <location>
        <position position="454"/>
    </location>
    <ligand>
        <name>L-glutamate</name>
        <dbReference type="ChEBI" id="CHEBI:29985"/>
    </ligand>
</feature>
<dbReference type="Gene3D" id="3.60.20.40">
    <property type="match status" value="1"/>
</dbReference>
<dbReference type="GO" id="GO:0006750">
    <property type="term" value="P:glutathione biosynthetic process"/>
    <property type="evidence" value="ECO:0007669"/>
    <property type="project" value="UniProtKB-KW"/>
</dbReference>
<dbReference type="Proteomes" id="UP000530412">
    <property type="component" value="Unassembled WGS sequence"/>
</dbReference>
<dbReference type="InterPro" id="IPR043137">
    <property type="entry name" value="GGT_ssub_C"/>
</dbReference>
<comment type="subunit">
    <text evidence="11">This enzyme consists of two polypeptide chains, which are synthesized in precursor form from a single polypeptide.</text>
</comment>
<evidence type="ECO:0000313" key="14">
    <source>
        <dbReference type="EMBL" id="MBA8942212.1"/>
    </source>
</evidence>
<dbReference type="AlphaFoldDB" id="A0AA40VDU3"/>
<protein>
    <recommendedName>
        <fullName evidence="11">Glutathione hydrolase proenzyme</fullName>
        <ecNumber evidence="11">2.3.2.2</ecNumber>
        <ecNumber evidence="11">3.4.19.13</ecNumber>
    </recommendedName>
    <component>
        <recommendedName>
            <fullName evidence="11">Glutathione hydrolase large chain</fullName>
        </recommendedName>
    </component>
    <component>
        <recommendedName>
            <fullName evidence="11">Glutathione hydrolase small chain</fullName>
        </recommendedName>
    </component>
</protein>
<keyword evidence="4 11" id="KW-0808">Transferase</keyword>
<comment type="catalytic activity">
    <reaction evidence="2 11">
        <text>glutathione + H2O = L-cysteinylglycine + L-glutamate</text>
        <dbReference type="Rhea" id="RHEA:28807"/>
        <dbReference type="ChEBI" id="CHEBI:15377"/>
        <dbReference type="ChEBI" id="CHEBI:29985"/>
        <dbReference type="ChEBI" id="CHEBI:57925"/>
        <dbReference type="ChEBI" id="CHEBI:61694"/>
        <dbReference type="EC" id="3.4.19.13"/>
    </reaction>
</comment>
<dbReference type="InterPro" id="IPR051792">
    <property type="entry name" value="GGT_bact"/>
</dbReference>
<reference evidence="14 15" key="1">
    <citation type="submission" date="2020-08" db="EMBL/GenBank/DDBJ databases">
        <title>Genomic Encyclopedia of Type Strains, Phase III (KMG-III): the genomes of soil and plant-associated and newly described type strains.</title>
        <authorList>
            <person name="Whitman W."/>
        </authorList>
    </citation>
    <scope>NUCLEOTIDE SEQUENCE [LARGE SCALE GENOMIC DNA]</scope>
    <source>
        <strain evidence="14 15">CECT 3271</strain>
    </source>
</reference>
<evidence type="ECO:0000256" key="13">
    <source>
        <dbReference type="SAM" id="SignalP"/>
    </source>
</evidence>
<evidence type="ECO:0000256" key="5">
    <source>
        <dbReference type="ARBA" id="ARBA00022801"/>
    </source>
</evidence>
<dbReference type="PRINTS" id="PR01210">
    <property type="entry name" value="GGTRANSPTASE"/>
</dbReference>
<feature type="binding site" evidence="10">
    <location>
        <position position="501"/>
    </location>
    <ligand>
        <name>L-glutamate</name>
        <dbReference type="ChEBI" id="CHEBI:29985"/>
    </ligand>
</feature>
<dbReference type="EC" id="2.3.2.2" evidence="11"/>
<evidence type="ECO:0000256" key="2">
    <source>
        <dbReference type="ARBA" id="ARBA00001089"/>
    </source>
</evidence>
<feature type="signal peptide" evidence="13">
    <location>
        <begin position="1"/>
        <end position="24"/>
    </location>
</feature>
<feature type="region of interest" description="Disordered" evidence="12">
    <location>
        <begin position="30"/>
        <end position="49"/>
    </location>
</feature>
<evidence type="ECO:0000313" key="15">
    <source>
        <dbReference type="Proteomes" id="UP000530412"/>
    </source>
</evidence>
<dbReference type="PANTHER" id="PTHR43199">
    <property type="entry name" value="GLUTATHIONE HYDROLASE"/>
    <property type="match status" value="1"/>
</dbReference>
<dbReference type="RefSeq" id="WP_142192140.1">
    <property type="nucleotide sequence ID" value="NZ_BMSU01000005.1"/>
</dbReference>
<dbReference type="EC" id="3.4.19.13" evidence="11"/>
<keyword evidence="7 11" id="KW-0012">Acyltransferase</keyword>
<dbReference type="GO" id="GO:0103068">
    <property type="term" value="F:leukotriene C4 gamma-glutamyl transferase activity"/>
    <property type="evidence" value="ECO:0007669"/>
    <property type="project" value="UniProtKB-EC"/>
</dbReference>